<evidence type="ECO:0000313" key="1">
    <source>
        <dbReference type="EMBL" id="GAN13948.1"/>
    </source>
</evidence>
<name>A0A0C9NGV7_SPHPI</name>
<dbReference type="Proteomes" id="UP000032025">
    <property type="component" value="Unassembled WGS sequence"/>
</dbReference>
<comment type="caution">
    <text evidence="1">The sequence shown here is derived from an EMBL/GenBank/DDBJ whole genome shotgun (WGS) entry which is preliminary data.</text>
</comment>
<evidence type="ECO:0000313" key="2">
    <source>
        <dbReference type="Proteomes" id="UP000032025"/>
    </source>
</evidence>
<accession>A0A0C9NGV7</accession>
<dbReference type="EMBL" id="BBJS01000030">
    <property type="protein sequence ID" value="GAN13948.1"/>
    <property type="molecule type" value="Genomic_DNA"/>
</dbReference>
<proteinExistence type="predicted"/>
<keyword evidence="2" id="KW-1185">Reference proteome</keyword>
<organism evidence="1 2">
    <name type="scientific">Sphingomonas paucimobilis NBRC 13935</name>
    <dbReference type="NCBI Taxonomy" id="1219050"/>
    <lineage>
        <taxon>Bacteria</taxon>
        <taxon>Pseudomonadati</taxon>
        <taxon>Pseudomonadota</taxon>
        <taxon>Alphaproteobacteria</taxon>
        <taxon>Sphingomonadales</taxon>
        <taxon>Sphingomonadaceae</taxon>
        <taxon>Sphingomonas</taxon>
    </lineage>
</organism>
<reference evidence="1 2" key="1">
    <citation type="submission" date="2014-08" db="EMBL/GenBank/DDBJ databases">
        <title>Whole genome shotgun sequence of Sphingomonas paucimobilis NBRC 13935.</title>
        <authorList>
            <person name="Hosoyama A."/>
            <person name="Hashimoto M."/>
            <person name="Hosoyama Y."/>
            <person name="Noguchi M."/>
            <person name="Uohara A."/>
            <person name="Ohji S."/>
            <person name="Katano-Makiyama Y."/>
            <person name="Ichikawa N."/>
            <person name="Kimura A."/>
            <person name="Yamazoe A."/>
            <person name="Fujita N."/>
        </authorList>
    </citation>
    <scope>NUCLEOTIDE SEQUENCE [LARGE SCALE GENOMIC DNA]</scope>
    <source>
        <strain evidence="1 2">NBRC 13935</strain>
    </source>
</reference>
<gene>
    <name evidence="1" type="ORF">SP6_30_00880</name>
</gene>
<dbReference type="AlphaFoldDB" id="A0A0C9NGV7"/>
<protein>
    <submittedName>
        <fullName evidence="1">DNA, contig: SP630</fullName>
    </submittedName>
</protein>
<sequence length="91" mass="9335">MEFEAAASANRMGLSKDRPPWTSLVPVDALSATRTCGAKVNIPLLASQAAVSQKLAPAAISKTATGASAIAMGRARAASFNFVAGFNVIDR</sequence>